<comment type="caution">
    <text evidence="2">The sequence shown here is derived from an EMBL/GenBank/DDBJ whole genome shotgun (WGS) entry which is preliminary data.</text>
</comment>
<evidence type="ECO:0000313" key="3">
    <source>
        <dbReference type="Proteomes" id="UP000794436"/>
    </source>
</evidence>
<accession>A0A8K1CVW9</accession>
<name>A0A8K1CVW9_PYTOL</name>
<keyword evidence="1" id="KW-0472">Membrane</keyword>
<dbReference type="OrthoDB" id="123356at2759"/>
<keyword evidence="1" id="KW-1133">Transmembrane helix</keyword>
<feature type="transmembrane region" description="Helical" evidence="1">
    <location>
        <begin position="302"/>
        <end position="323"/>
    </location>
</feature>
<sequence length="328" mass="36334">MQSQLSGRASFATSDDTIGGPNVTTIVPNRVSSVPTVMATRIKGRGRLVAFLSLNAGFAYLHLSAALTLTHQWQLFLYAAFSLALKITIQEATKKYQLHAARMPSARIVHLAMSIPTLTIDAQIRMVIVQKSMHSSMQATSIVQGSAFTVLLCEVIFRLVKIYRLRYVVRSRFTKSKGMKRIMHRVNSKIAARDVTVARAEYAQFLNWKNYMLRMHAAEVYADMHGEYISVGMASAIVYFMHQHPCYRIGAEGESVERQMLGALFQIGTGLVFDYISSVFEGVHEVPLYESISDEGKGLRTFMHVLLGALTAGNVGVVVTFALQQCGG</sequence>
<dbReference type="AlphaFoldDB" id="A0A8K1CVW9"/>
<keyword evidence="3" id="KW-1185">Reference proteome</keyword>
<evidence type="ECO:0000256" key="1">
    <source>
        <dbReference type="SAM" id="Phobius"/>
    </source>
</evidence>
<organism evidence="2 3">
    <name type="scientific">Pythium oligandrum</name>
    <name type="common">Mycoparasitic fungus</name>
    <dbReference type="NCBI Taxonomy" id="41045"/>
    <lineage>
        <taxon>Eukaryota</taxon>
        <taxon>Sar</taxon>
        <taxon>Stramenopiles</taxon>
        <taxon>Oomycota</taxon>
        <taxon>Peronosporomycetes</taxon>
        <taxon>Pythiales</taxon>
        <taxon>Pythiaceae</taxon>
        <taxon>Pythium</taxon>
    </lineage>
</organism>
<gene>
    <name evidence="2" type="ORF">Poli38472_001737</name>
</gene>
<reference evidence="2" key="1">
    <citation type="submission" date="2019-03" db="EMBL/GenBank/DDBJ databases">
        <title>Long read genome sequence of the mycoparasitic Pythium oligandrum ATCC 38472 isolated from sugarbeet rhizosphere.</title>
        <authorList>
            <person name="Gaulin E."/>
        </authorList>
    </citation>
    <scope>NUCLEOTIDE SEQUENCE</scope>
    <source>
        <strain evidence="2">ATCC 38472_TT</strain>
    </source>
</reference>
<feature type="transmembrane region" description="Helical" evidence="1">
    <location>
        <begin position="48"/>
        <end position="67"/>
    </location>
</feature>
<protein>
    <submittedName>
        <fullName evidence="2">Uncharacterized protein</fullName>
    </submittedName>
</protein>
<proteinExistence type="predicted"/>
<dbReference type="EMBL" id="SPLM01000001">
    <property type="protein sequence ID" value="TMW69581.1"/>
    <property type="molecule type" value="Genomic_DNA"/>
</dbReference>
<evidence type="ECO:0000313" key="2">
    <source>
        <dbReference type="EMBL" id="TMW69581.1"/>
    </source>
</evidence>
<feature type="transmembrane region" description="Helical" evidence="1">
    <location>
        <begin position="141"/>
        <end position="160"/>
    </location>
</feature>
<dbReference type="Proteomes" id="UP000794436">
    <property type="component" value="Unassembled WGS sequence"/>
</dbReference>
<keyword evidence="1" id="KW-0812">Transmembrane</keyword>